<evidence type="ECO:0000256" key="1">
    <source>
        <dbReference type="SAM" id="MobiDB-lite"/>
    </source>
</evidence>
<sequence>GRARSGVGSDGSATELGAAVVGGRGAAVGRRPGGRAAHRDRARGRRRPGVGRLQRHRAGAQHLPDRDLGQLAVHRPGPGPVRRPGRPVRRRGRRGHRAPGRHAGRPPPVPGVRGGRGRARRAQLAVGPAARPAAARRPQLLRDRPGRVRVRPGPGGRRAAGPLRGHPAPRRLGGDGAGDRRGRPRGRPLPADPDGAGAGRADGRRGAQPLRGLPAAGAPVPGREPQHPRRGRRRAGPRGPYRPRGPYGGVM</sequence>
<feature type="region of interest" description="Disordered" evidence="1">
    <location>
        <begin position="1"/>
        <end position="251"/>
    </location>
</feature>
<evidence type="ECO:0000313" key="2">
    <source>
        <dbReference type="EMBL" id="CAA9274862.1"/>
    </source>
</evidence>
<feature type="compositionally biased region" description="Basic residues" evidence="1">
    <location>
        <begin position="32"/>
        <end position="59"/>
    </location>
</feature>
<feature type="non-terminal residue" evidence="2">
    <location>
        <position position="251"/>
    </location>
</feature>
<gene>
    <name evidence="2" type="ORF">AVDCRST_MAG41-3172</name>
</gene>
<dbReference type="AlphaFoldDB" id="A0A6J4JEX9"/>
<accession>A0A6J4JEX9</accession>
<dbReference type="EMBL" id="CADCTP010000287">
    <property type="protein sequence ID" value="CAA9274862.1"/>
    <property type="molecule type" value="Genomic_DNA"/>
</dbReference>
<proteinExistence type="predicted"/>
<feature type="compositionally biased region" description="Low complexity" evidence="1">
    <location>
        <begin position="72"/>
        <end position="82"/>
    </location>
</feature>
<feature type="compositionally biased region" description="Basic residues" evidence="1">
    <location>
        <begin position="83"/>
        <end position="104"/>
    </location>
</feature>
<name>A0A6J4JEX9_9ACTN</name>
<feature type="compositionally biased region" description="Low complexity" evidence="1">
    <location>
        <begin position="128"/>
        <end position="138"/>
    </location>
</feature>
<organism evidence="2">
    <name type="scientific">uncultured Mycobacteriales bacterium</name>
    <dbReference type="NCBI Taxonomy" id="581187"/>
    <lineage>
        <taxon>Bacteria</taxon>
        <taxon>Bacillati</taxon>
        <taxon>Actinomycetota</taxon>
        <taxon>Actinomycetes</taxon>
        <taxon>Mycobacteriales</taxon>
        <taxon>environmental samples</taxon>
    </lineage>
</organism>
<reference evidence="2" key="1">
    <citation type="submission" date="2020-02" db="EMBL/GenBank/DDBJ databases">
        <authorList>
            <person name="Meier V. D."/>
        </authorList>
    </citation>
    <scope>NUCLEOTIDE SEQUENCE</scope>
    <source>
        <strain evidence="2">AVDCRST_MAG41</strain>
    </source>
</reference>
<feature type="non-terminal residue" evidence="2">
    <location>
        <position position="1"/>
    </location>
</feature>
<protein>
    <submittedName>
        <fullName evidence="2">Uncharacterized protein</fullName>
    </submittedName>
</protein>